<dbReference type="AlphaFoldDB" id="H8ZXE6"/>
<evidence type="ECO:0000313" key="3">
    <source>
        <dbReference type="EMBL" id="AEQ94221.1"/>
    </source>
</evidence>
<dbReference type="Pfam" id="PF08388">
    <property type="entry name" value="GIIM"/>
    <property type="match status" value="1"/>
</dbReference>
<feature type="domain" description="Group II intron maturase-specific" evidence="2">
    <location>
        <begin position="341"/>
        <end position="418"/>
    </location>
</feature>
<keyword evidence="1" id="KW-1133">Transmembrane helix</keyword>
<sequence length="563" mass="68453">MIKRFEYYSSWNTINWFRVHDFMVNLQFLIKKSKKCNSLNLRIWQIVLMRSRANILFSILQVTSFSEGIFFSFNRISTISYNSLRWQLFLYLSNLNLKDLLILLKFVKIFRFSGLSVIKCFVVQNMLMNSLLPEWEFSLKDIYSNNGSSFIDSVSSFYFLLVSQKSTNWVLILQLNINSENLNTIFLLDDFWTFSLYQLSLFFLKIHFFDFLKLDIWQFFDIEVKMFFETFTIFPLIIHILLFRLNKRFFNLFKPFWSLSLIQNFFSYIRYINTFAFVFPSFLICHRICILLNNLLHDCSNLFSIVNIFINNNYESFIFLGYKIKFKFSQIFLFPSFSVISKIKTRLKNIWFRGLNSLPQILIMKINPILRNWIYYFRPFISKTTLIDLDSFLWLRCWRYLKRRHSSKSSFWIYRKYFIKRNLFLGHKRFYGFMNSKKIFLSKFQDFFLFREILLTTLNYSYKFFASFTFSLVSFSINDNSFVKKRSSDICFFFCVLCQMKITFTEIVSLVLYDLQLNNLVSRNKYFIFIIHKKCLSNFILLKVFLNYIQFRFLLVKLSRISF</sequence>
<feature type="transmembrane region" description="Helical" evidence="1">
    <location>
        <begin position="490"/>
        <end position="513"/>
    </location>
</feature>
<keyword evidence="3" id="KW-0150">Chloroplast</keyword>
<keyword evidence="3" id="KW-0934">Plastid</keyword>
<evidence type="ECO:0000259" key="2">
    <source>
        <dbReference type="Pfam" id="PF08388"/>
    </source>
</evidence>
<feature type="transmembrane region" description="Helical" evidence="1">
    <location>
        <begin position="224"/>
        <end position="245"/>
    </location>
</feature>
<protein>
    <submittedName>
        <fullName evidence="3">Maturase 1-like</fullName>
    </submittedName>
</protein>
<evidence type="ECO:0000256" key="1">
    <source>
        <dbReference type="SAM" id="Phobius"/>
    </source>
</evidence>
<gene>
    <name evidence="3" type="primary">ycf13</name>
</gene>
<feature type="transmembrane region" description="Helical" evidence="1">
    <location>
        <begin position="525"/>
        <end position="549"/>
    </location>
</feature>
<proteinExistence type="predicted"/>
<feature type="transmembrane region" description="Helical" evidence="1">
    <location>
        <begin position="460"/>
        <end position="478"/>
    </location>
</feature>
<reference evidence="3" key="1">
    <citation type="journal article" date="2012" name="Protist">
        <title>Evolution of the chloroplast genome in photosynthetic euglenoids: a comparison of Eutreptia viridis and Euglena gracilis (Euglenophyta).</title>
        <authorList>
            <person name="Wiegert K.E."/>
            <person name="Bennett M.S."/>
            <person name="Triemer R.E."/>
        </authorList>
    </citation>
    <scope>NUCLEOTIDE SEQUENCE</scope>
</reference>
<dbReference type="InterPro" id="IPR013597">
    <property type="entry name" value="Mat_intron_G2"/>
</dbReference>
<organism evidence="3">
    <name type="scientific">Eutreptia viridis</name>
    <dbReference type="NCBI Taxonomy" id="96908"/>
    <lineage>
        <taxon>Eukaryota</taxon>
        <taxon>Discoba</taxon>
        <taxon>Euglenozoa</taxon>
        <taxon>Euglenida</taxon>
        <taxon>Spirocuta</taxon>
        <taxon>Euglenophyceae</taxon>
        <taxon>Eutreptiales</taxon>
        <taxon>Eutreptiaceae</taxon>
        <taxon>Eutreptia</taxon>
    </lineage>
</organism>
<feature type="transmembrane region" description="Helical" evidence="1">
    <location>
        <begin position="265"/>
        <end position="285"/>
    </location>
</feature>
<keyword evidence="1" id="KW-0812">Transmembrane</keyword>
<name>H8ZXE6_9EUGL</name>
<dbReference type="EMBL" id="JN643723">
    <property type="protein sequence ID" value="AEQ94221.1"/>
    <property type="molecule type" value="Genomic_DNA"/>
</dbReference>
<geneLocation type="chloroplast" evidence="3"/>
<reference evidence="3" key="2">
    <citation type="submission" date="2013-03" db="EMBL/GenBank/DDBJ databases">
        <authorList>
            <person name="Wiegert K.E."/>
            <person name="Bennett M.S."/>
            <person name="Triemer R.E."/>
        </authorList>
    </citation>
    <scope>NUCLEOTIDE SEQUENCE</scope>
</reference>
<keyword evidence="1" id="KW-0472">Membrane</keyword>
<accession>H8ZXE6</accession>